<keyword evidence="2" id="KW-1185">Reference proteome</keyword>
<evidence type="ECO:0000313" key="2">
    <source>
        <dbReference type="Proteomes" id="UP000000245"/>
    </source>
</evidence>
<dbReference type="EMBL" id="CP000697">
    <property type="protein sequence ID" value="ABQ29332.1"/>
    <property type="molecule type" value="Genomic_DNA"/>
</dbReference>
<dbReference type="Gene3D" id="1.25.40.10">
    <property type="entry name" value="Tetratricopeptide repeat domain"/>
    <property type="match status" value="1"/>
</dbReference>
<dbReference type="STRING" id="349163.Acry_0104"/>
<dbReference type="InterPro" id="IPR011990">
    <property type="entry name" value="TPR-like_helical_dom_sf"/>
</dbReference>
<gene>
    <name evidence="1" type="ordered locus">Acry_0104</name>
</gene>
<organism evidence="1 2">
    <name type="scientific">Acidiphilium cryptum (strain JF-5)</name>
    <dbReference type="NCBI Taxonomy" id="349163"/>
    <lineage>
        <taxon>Bacteria</taxon>
        <taxon>Pseudomonadati</taxon>
        <taxon>Pseudomonadota</taxon>
        <taxon>Alphaproteobacteria</taxon>
        <taxon>Acetobacterales</taxon>
        <taxon>Acidocellaceae</taxon>
        <taxon>Acidiphilium</taxon>
    </lineage>
</organism>
<protein>
    <submittedName>
        <fullName evidence="1">Tetratricopeptide TPR_2 repeat protein</fullName>
    </submittedName>
</protein>
<dbReference type="SUPFAM" id="SSF48452">
    <property type="entry name" value="TPR-like"/>
    <property type="match status" value="1"/>
</dbReference>
<dbReference type="AlphaFoldDB" id="A5FUQ0"/>
<sequence>MSDLHSNSQLQPAVRGDNSSVNRVLFARVRQLIDQGQVNAASLLLPTLEKRGENPGTIVALSAAIEFVKGRHARAKEIVSDGLAAFPENSIILCFSAEISLEEKNWVEAAKAASEAVVADPRNSTAKSILGRALLELGHIDDAATCLREVLDEMPANFLALAGLCRSAPAEAEDTLRNILRDGDEEHSDRPQDDLRLRHLLISVLIERGAYTEATDQIRRLVAEGRADLDTSLLAVQAAVGTGNWDEATLLFSDNTRSLPRHA</sequence>
<name>A5FUQ0_ACICJ</name>
<dbReference type="Proteomes" id="UP000000245">
    <property type="component" value="Chromosome"/>
</dbReference>
<dbReference type="RefSeq" id="WP_011941281.1">
    <property type="nucleotide sequence ID" value="NC_009484.1"/>
</dbReference>
<dbReference type="eggNOG" id="COG0457">
    <property type="taxonomic scope" value="Bacteria"/>
</dbReference>
<dbReference type="KEGG" id="acr:Acry_0104"/>
<evidence type="ECO:0000313" key="1">
    <source>
        <dbReference type="EMBL" id="ABQ29332.1"/>
    </source>
</evidence>
<reference evidence="1 2" key="1">
    <citation type="submission" date="2007-05" db="EMBL/GenBank/DDBJ databases">
        <title>Complete sequence of chromosome of Acidiphilium cryptum JF-5.</title>
        <authorList>
            <consortium name="US DOE Joint Genome Institute"/>
            <person name="Copeland A."/>
            <person name="Lucas S."/>
            <person name="Lapidus A."/>
            <person name="Barry K."/>
            <person name="Detter J.C."/>
            <person name="Glavina del Rio T."/>
            <person name="Hammon N."/>
            <person name="Israni S."/>
            <person name="Dalin E."/>
            <person name="Tice H."/>
            <person name="Pitluck S."/>
            <person name="Sims D."/>
            <person name="Brettin T."/>
            <person name="Bruce D."/>
            <person name="Han C."/>
            <person name="Schmutz J."/>
            <person name="Larimer F."/>
            <person name="Land M."/>
            <person name="Hauser L."/>
            <person name="Kyrpides N."/>
            <person name="Kim E."/>
            <person name="Magnuson T."/>
            <person name="Richardson P."/>
        </authorList>
    </citation>
    <scope>NUCLEOTIDE SEQUENCE [LARGE SCALE GENOMIC DNA]</scope>
    <source>
        <strain evidence="1 2">JF-5</strain>
    </source>
</reference>
<proteinExistence type="predicted"/>
<dbReference type="Pfam" id="PF14559">
    <property type="entry name" value="TPR_19"/>
    <property type="match status" value="1"/>
</dbReference>
<dbReference type="HOGENOM" id="CLU_1056131_0_0_5"/>
<accession>A5FUQ0</accession>